<evidence type="ECO:0000313" key="9">
    <source>
        <dbReference type="EMBL" id="MXQ65269.1"/>
    </source>
</evidence>
<evidence type="ECO:0000256" key="7">
    <source>
        <dbReference type="SAM" id="Phobius"/>
    </source>
</evidence>
<dbReference type="Proteomes" id="UP000431901">
    <property type="component" value="Unassembled WGS sequence"/>
</dbReference>
<comment type="caution">
    <text evidence="9">The sequence shown here is derived from an EMBL/GenBank/DDBJ whole genome shotgun (WGS) entry which is preliminary data.</text>
</comment>
<keyword evidence="4 6" id="KW-0862">Zinc</keyword>
<keyword evidence="7" id="KW-1133">Transmembrane helix</keyword>
<dbReference type="CDD" id="cd07326">
    <property type="entry name" value="M56_BlaR1_MecR1_like"/>
    <property type="match status" value="1"/>
</dbReference>
<keyword evidence="5 6" id="KW-0482">Metalloprotease</keyword>
<evidence type="ECO:0000256" key="3">
    <source>
        <dbReference type="ARBA" id="ARBA00022801"/>
    </source>
</evidence>
<keyword evidence="7" id="KW-0812">Transmembrane</keyword>
<dbReference type="PANTHER" id="PTHR34978:SF3">
    <property type="entry name" value="SLR0241 PROTEIN"/>
    <property type="match status" value="1"/>
</dbReference>
<comment type="cofactor">
    <cofactor evidence="6">
        <name>Zn(2+)</name>
        <dbReference type="ChEBI" id="CHEBI:29105"/>
    </cofactor>
    <text evidence="6">Binds 1 zinc ion per subunit.</text>
</comment>
<dbReference type="GO" id="GO:0004222">
    <property type="term" value="F:metalloendopeptidase activity"/>
    <property type="evidence" value="ECO:0007669"/>
    <property type="project" value="InterPro"/>
</dbReference>
<keyword evidence="10" id="KW-1185">Reference proteome</keyword>
<dbReference type="OrthoDB" id="3541294at2"/>
<dbReference type="PANTHER" id="PTHR34978">
    <property type="entry name" value="POSSIBLE SENSOR-TRANSDUCER PROTEIN BLAR"/>
    <property type="match status" value="1"/>
</dbReference>
<dbReference type="Gene3D" id="3.30.2010.10">
    <property type="entry name" value="Metalloproteases ('zincins'), catalytic domain"/>
    <property type="match status" value="1"/>
</dbReference>
<dbReference type="InterPro" id="IPR052173">
    <property type="entry name" value="Beta-lactam_resp_regulator"/>
</dbReference>
<protein>
    <submittedName>
        <fullName evidence="9">M48 family metalloprotease</fullName>
    </submittedName>
</protein>
<comment type="similarity">
    <text evidence="6">Belongs to the peptidase M48 family.</text>
</comment>
<evidence type="ECO:0000256" key="4">
    <source>
        <dbReference type="ARBA" id="ARBA00022833"/>
    </source>
</evidence>
<evidence type="ECO:0000256" key="6">
    <source>
        <dbReference type="RuleBase" id="RU003983"/>
    </source>
</evidence>
<keyword evidence="2" id="KW-0479">Metal-binding</keyword>
<dbReference type="GO" id="GO:0006508">
    <property type="term" value="P:proteolysis"/>
    <property type="evidence" value="ECO:0007669"/>
    <property type="project" value="UniProtKB-KW"/>
</dbReference>
<evidence type="ECO:0000259" key="8">
    <source>
        <dbReference type="Pfam" id="PF01435"/>
    </source>
</evidence>
<keyword evidence="3 6" id="KW-0378">Hydrolase</keyword>
<feature type="domain" description="Peptidase M48" evidence="8">
    <location>
        <begin position="113"/>
        <end position="184"/>
    </location>
</feature>
<reference evidence="9 10" key="1">
    <citation type="submission" date="2019-12" db="EMBL/GenBank/DDBJ databases">
        <title>Nocardia macrotermitis sp. nov. and Nocardia aurantia sp. nov., isolated from the gut of the fungus growing-termite Macrotermes natalensis.</title>
        <authorList>
            <person name="Christine B."/>
            <person name="Rene B."/>
        </authorList>
    </citation>
    <scope>NUCLEOTIDE SEQUENCE [LARGE SCALE GENOMIC DNA]</scope>
    <source>
        <strain evidence="9 10">DSM 102126</strain>
    </source>
</reference>
<feature type="transmembrane region" description="Helical" evidence="7">
    <location>
        <begin position="32"/>
        <end position="65"/>
    </location>
</feature>
<name>A0A6I4W3J1_9ACTN</name>
<evidence type="ECO:0000256" key="1">
    <source>
        <dbReference type="ARBA" id="ARBA00022670"/>
    </source>
</evidence>
<keyword evidence="7" id="KW-0472">Membrane</keyword>
<dbReference type="EMBL" id="WUTW01000002">
    <property type="protein sequence ID" value="MXQ65269.1"/>
    <property type="molecule type" value="Genomic_DNA"/>
</dbReference>
<dbReference type="Pfam" id="PF01435">
    <property type="entry name" value="Peptidase_M48"/>
    <property type="match status" value="1"/>
</dbReference>
<dbReference type="InterPro" id="IPR001915">
    <property type="entry name" value="Peptidase_M48"/>
</dbReference>
<evidence type="ECO:0000256" key="2">
    <source>
        <dbReference type="ARBA" id="ARBA00022723"/>
    </source>
</evidence>
<gene>
    <name evidence="9" type="ORF">GQ466_14615</name>
</gene>
<dbReference type="RefSeq" id="WP_161103385.1">
    <property type="nucleotide sequence ID" value="NZ_JBHLYI010000010.1"/>
</dbReference>
<dbReference type="GO" id="GO:0046872">
    <property type="term" value="F:metal ion binding"/>
    <property type="evidence" value="ECO:0007669"/>
    <property type="project" value="UniProtKB-KW"/>
</dbReference>
<keyword evidence="1 6" id="KW-0645">Protease</keyword>
<evidence type="ECO:0000256" key="5">
    <source>
        <dbReference type="ARBA" id="ARBA00023049"/>
    </source>
</evidence>
<evidence type="ECO:0000313" key="10">
    <source>
        <dbReference type="Proteomes" id="UP000431901"/>
    </source>
</evidence>
<dbReference type="AlphaFoldDB" id="A0A6I4W3J1"/>
<proteinExistence type="inferred from homology"/>
<sequence length="317" mass="32799">MDLDGCLPLAVPVVVGLAARPLSSLLPPRTATWLLTATGALLALTGTATLALFALAGALRLPLIAALADLSQRVLHRDDPTSPPVAAVAGALTVAALVAATRTAVREVRALRAAARTARDLPGDGLVSVVEDAGVEAFALPGRPGRIVVSTGMLALLTEPERRVLLAHERAHLAGGHHLFRAVVRVASAANPALWPLRAAVTYTTERWADERAAATAGDRRRAARAIGKAALAAARDPGRVVLGIGAPPLCRRSRTRPGPVPRRVAALLAPPPPHRHGLVAAVALLAVLAVTGVQDRASDLHQVIHRARQGTAQSRG</sequence>
<organism evidence="9 10">
    <name type="scientific">Actinomadura rayongensis</name>
    <dbReference type="NCBI Taxonomy" id="1429076"/>
    <lineage>
        <taxon>Bacteria</taxon>
        <taxon>Bacillati</taxon>
        <taxon>Actinomycetota</taxon>
        <taxon>Actinomycetes</taxon>
        <taxon>Streptosporangiales</taxon>
        <taxon>Thermomonosporaceae</taxon>
        <taxon>Actinomadura</taxon>
    </lineage>
</organism>
<accession>A0A6I4W3J1</accession>